<comment type="similarity">
    <text evidence="1">Belongs to the sel-1 family.</text>
</comment>
<dbReference type="InterPro" id="IPR011990">
    <property type="entry name" value="TPR-like_helical_dom_sf"/>
</dbReference>
<evidence type="ECO:0000256" key="2">
    <source>
        <dbReference type="SAM" id="MobiDB-lite"/>
    </source>
</evidence>
<comment type="caution">
    <text evidence="3">The sequence shown here is derived from an EMBL/GenBank/DDBJ whole genome shotgun (WGS) entry which is preliminary data.</text>
</comment>
<accession>A0A9P6QR16</accession>
<reference evidence="3" key="1">
    <citation type="journal article" date="2020" name="Fungal Divers.">
        <title>Resolving the Mortierellaceae phylogeny through synthesis of multi-gene phylogenetics and phylogenomics.</title>
        <authorList>
            <person name="Vandepol N."/>
            <person name="Liber J."/>
            <person name="Desiro A."/>
            <person name="Na H."/>
            <person name="Kennedy M."/>
            <person name="Barry K."/>
            <person name="Grigoriev I.V."/>
            <person name="Miller A.N."/>
            <person name="O'Donnell K."/>
            <person name="Stajich J.E."/>
            <person name="Bonito G."/>
        </authorList>
    </citation>
    <scope>NUCLEOTIDE SEQUENCE</scope>
    <source>
        <strain evidence="3">NVP60</strain>
    </source>
</reference>
<evidence type="ECO:0008006" key="5">
    <source>
        <dbReference type="Google" id="ProtNLM"/>
    </source>
</evidence>
<organism evidence="3 4">
    <name type="scientific">Linnemannia gamsii</name>
    <dbReference type="NCBI Taxonomy" id="64522"/>
    <lineage>
        <taxon>Eukaryota</taxon>
        <taxon>Fungi</taxon>
        <taxon>Fungi incertae sedis</taxon>
        <taxon>Mucoromycota</taxon>
        <taxon>Mortierellomycotina</taxon>
        <taxon>Mortierellomycetes</taxon>
        <taxon>Mortierellales</taxon>
        <taxon>Mortierellaceae</taxon>
        <taxon>Linnemannia</taxon>
    </lineage>
</organism>
<evidence type="ECO:0000256" key="1">
    <source>
        <dbReference type="ARBA" id="ARBA00038101"/>
    </source>
</evidence>
<proteinExistence type="inferred from homology"/>
<protein>
    <recommendedName>
        <fullName evidence="5">HCP-like protein</fullName>
    </recommendedName>
</protein>
<dbReference type="InterPro" id="IPR006597">
    <property type="entry name" value="Sel1-like"/>
</dbReference>
<dbReference type="SMART" id="SM00671">
    <property type="entry name" value="SEL1"/>
    <property type="match status" value="7"/>
</dbReference>
<dbReference type="Gene3D" id="1.25.40.10">
    <property type="entry name" value="Tetratricopeptide repeat domain"/>
    <property type="match status" value="2"/>
</dbReference>
<name>A0A9P6QR16_9FUNG</name>
<gene>
    <name evidence="3" type="ORF">BGZ97_005024</name>
</gene>
<dbReference type="EMBL" id="JAAAIN010002302">
    <property type="protein sequence ID" value="KAG0294692.1"/>
    <property type="molecule type" value="Genomic_DNA"/>
</dbReference>
<dbReference type="PANTHER" id="PTHR11102">
    <property type="entry name" value="SEL-1-LIKE PROTEIN"/>
    <property type="match status" value="1"/>
</dbReference>
<feature type="compositionally biased region" description="Low complexity" evidence="2">
    <location>
        <begin position="259"/>
        <end position="269"/>
    </location>
</feature>
<feature type="region of interest" description="Disordered" evidence="2">
    <location>
        <begin position="239"/>
        <end position="278"/>
    </location>
</feature>
<dbReference type="InterPro" id="IPR050767">
    <property type="entry name" value="Sel1_AlgK"/>
</dbReference>
<dbReference type="Pfam" id="PF08238">
    <property type="entry name" value="Sel1"/>
    <property type="match status" value="7"/>
</dbReference>
<sequence length="577" mass="62635">MTIQEAFPHVQAVRGISENGSAASKAALADTIYLVCHPDPSSGKDILLWDDIVAAFKDDVVHVRSGAVVIPFLKGPDFKKLDPLRIPAVPGVTLDVVVREPLVRTEAFSSTDSSGTSPPKDLSLESLQQVLPNKAYEISTLNVVAPDVNTATTTARREPVYGLENTAMDNYTHIDMPDDIRALSLKMLLGPYQEQSNANPIIANTTVSASATTIIPSSAPRNPASDHENIAMDAYRNNVNPAFTPPPRAPQRLSVKRASPTSLSPPTSSQNAGPKAQSFRAPQEFASDITNNFTKTMKNARLGDKDAQFALGDMYIAGKGVTQDYHHAMTWYLKAAKQGHTEALNSLGLLYQSGTGVSMDHSQAVYWFRKAAEQGNAGGQNNLGFMYLKGKGVPQDYSQAMFWMLKAAEQGDVTGQGNVADQYRLGEGVKKDPVKAMEWYLKAASQGDVNSLFWIGYMYGEGLGVPQDYSQAMVWFIKAADQGVAIAQCNIGYMYRNGYGVTHDDALAMEWYRKAADQGDKGAQYIVGRLYEYSMGVENDKAAAMQWYKKAAEQGHPNAKGCVSRLEGQGYGAQGGK</sequence>
<dbReference type="AlphaFoldDB" id="A0A9P6QR16"/>
<evidence type="ECO:0000313" key="3">
    <source>
        <dbReference type="EMBL" id="KAG0294692.1"/>
    </source>
</evidence>
<evidence type="ECO:0000313" key="4">
    <source>
        <dbReference type="Proteomes" id="UP000823405"/>
    </source>
</evidence>
<dbReference type="SUPFAM" id="SSF81901">
    <property type="entry name" value="HCP-like"/>
    <property type="match status" value="2"/>
</dbReference>
<dbReference type="PANTHER" id="PTHR11102:SF160">
    <property type="entry name" value="ERAD-ASSOCIATED E3 UBIQUITIN-PROTEIN LIGASE COMPONENT HRD3"/>
    <property type="match status" value="1"/>
</dbReference>
<keyword evidence="4" id="KW-1185">Reference proteome</keyword>
<dbReference type="OrthoDB" id="2438558at2759"/>
<dbReference type="Proteomes" id="UP000823405">
    <property type="component" value="Unassembled WGS sequence"/>
</dbReference>